<keyword evidence="9" id="KW-1185">Reference proteome</keyword>
<gene>
    <name evidence="6" type="primary">vapC</name>
    <name evidence="8" type="ORF">C1I92_10865</name>
</gene>
<dbReference type="EC" id="3.1.-.-" evidence="6"/>
<dbReference type="GO" id="GO:0004540">
    <property type="term" value="F:RNA nuclease activity"/>
    <property type="evidence" value="ECO:0007669"/>
    <property type="project" value="InterPro"/>
</dbReference>
<dbReference type="GO" id="GO:0016787">
    <property type="term" value="F:hydrolase activity"/>
    <property type="evidence" value="ECO:0007669"/>
    <property type="project" value="UniProtKB-KW"/>
</dbReference>
<keyword evidence="5 6" id="KW-0460">Magnesium</keyword>
<comment type="function">
    <text evidence="6">Toxic component of a toxin-antitoxin (TA) system. An RNase.</text>
</comment>
<dbReference type="InterPro" id="IPR002716">
    <property type="entry name" value="PIN_dom"/>
</dbReference>
<evidence type="ECO:0000256" key="5">
    <source>
        <dbReference type="ARBA" id="ARBA00022842"/>
    </source>
</evidence>
<dbReference type="GO" id="GO:0000287">
    <property type="term" value="F:magnesium ion binding"/>
    <property type="evidence" value="ECO:0007669"/>
    <property type="project" value="UniProtKB-UniRule"/>
</dbReference>
<evidence type="ECO:0000256" key="6">
    <source>
        <dbReference type="HAMAP-Rule" id="MF_00265"/>
    </source>
</evidence>
<keyword evidence="3 6" id="KW-0479">Metal-binding</keyword>
<dbReference type="InterPro" id="IPR029060">
    <property type="entry name" value="PIN-like_dom_sf"/>
</dbReference>
<keyword evidence="1 6" id="KW-1277">Toxin-antitoxin system</keyword>
<dbReference type="InterPro" id="IPR022907">
    <property type="entry name" value="VapC_family"/>
</dbReference>
<evidence type="ECO:0000256" key="1">
    <source>
        <dbReference type="ARBA" id="ARBA00022649"/>
    </source>
</evidence>
<protein>
    <recommendedName>
        <fullName evidence="6">Ribonuclease VapC</fullName>
        <shortName evidence="6">RNase VapC</shortName>
        <ecNumber evidence="6">3.1.-.-</ecNumber>
    </recommendedName>
    <alternativeName>
        <fullName evidence="6">Toxin VapC</fullName>
    </alternativeName>
</protein>
<evidence type="ECO:0000313" key="9">
    <source>
        <dbReference type="Proteomes" id="UP000248764"/>
    </source>
</evidence>
<sequence>MRVYLDTSALLKRAVQEDESEALEQALEEHIDNDDALVTSTLAGLEIGRALLRIAEGYPVQDGVDDALAGIAERHITEDVVGLARRIRPPMLRSLDAIHLATAFLLDADLMITYDHRLAEACRYNTLRVAAPGT</sequence>
<evidence type="ECO:0000259" key="7">
    <source>
        <dbReference type="Pfam" id="PF01850"/>
    </source>
</evidence>
<dbReference type="SUPFAM" id="SSF88723">
    <property type="entry name" value="PIN domain-like"/>
    <property type="match status" value="1"/>
</dbReference>
<evidence type="ECO:0000256" key="3">
    <source>
        <dbReference type="ARBA" id="ARBA00022723"/>
    </source>
</evidence>
<keyword evidence="2 6" id="KW-0540">Nuclease</keyword>
<name>A0A2W2C6R8_9ACTN</name>
<evidence type="ECO:0000313" key="8">
    <source>
        <dbReference type="EMBL" id="PZF83787.1"/>
    </source>
</evidence>
<comment type="caution">
    <text evidence="8">The sequence shown here is derived from an EMBL/GenBank/DDBJ whole genome shotgun (WGS) entry which is preliminary data.</text>
</comment>
<dbReference type="Pfam" id="PF01850">
    <property type="entry name" value="PIN"/>
    <property type="match status" value="1"/>
</dbReference>
<reference evidence="8 9" key="1">
    <citation type="submission" date="2018-01" db="EMBL/GenBank/DDBJ databases">
        <title>Draft genome sequence of Jiangella sp. GTF31.</title>
        <authorList>
            <person name="Sahin N."/>
            <person name="Ay H."/>
            <person name="Saygin H."/>
        </authorList>
    </citation>
    <scope>NUCLEOTIDE SEQUENCE [LARGE SCALE GENOMIC DNA]</scope>
    <source>
        <strain evidence="8 9">GTF31</strain>
    </source>
</reference>
<evidence type="ECO:0000256" key="2">
    <source>
        <dbReference type="ARBA" id="ARBA00022722"/>
    </source>
</evidence>
<dbReference type="CDD" id="cd09874">
    <property type="entry name" value="PIN_MT3492-like"/>
    <property type="match status" value="1"/>
</dbReference>
<accession>A0A2W2C6R8</accession>
<dbReference type="Proteomes" id="UP000248764">
    <property type="component" value="Unassembled WGS sequence"/>
</dbReference>
<dbReference type="RefSeq" id="WP_111254684.1">
    <property type="nucleotide sequence ID" value="NZ_POTW01000021.1"/>
</dbReference>
<organism evidence="8 9">
    <name type="scientific">Jiangella anatolica</name>
    <dbReference type="NCBI Taxonomy" id="2670374"/>
    <lineage>
        <taxon>Bacteria</taxon>
        <taxon>Bacillati</taxon>
        <taxon>Actinomycetota</taxon>
        <taxon>Actinomycetes</taxon>
        <taxon>Jiangellales</taxon>
        <taxon>Jiangellaceae</taxon>
        <taxon>Jiangella</taxon>
    </lineage>
</organism>
<comment type="similarity">
    <text evidence="6">Belongs to the PINc/VapC protein family.</text>
</comment>
<evidence type="ECO:0000256" key="4">
    <source>
        <dbReference type="ARBA" id="ARBA00022801"/>
    </source>
</evidence>
<dbReference type="EMBL" id="POTW01000021">
    <property type="protein sequence ID" value="PZF83787.1"/>
    <property type="molecule type" value="Genomic_DNA"/>
</dbReference>
<feature type="binding site" evidence="6">
    <location>
        <position position="6"/>
    </location>
    <ligand>
        <name>Mg(2+)</name>
        <dbReference type="ChEBI" id="CHEBI:18420"/>
    </ligand>
</feature>
<dbReference type="HAMAP" id="MF_00265">
    <property type="entry name" value="VapC_Nob1"/>
    <property type="match status" value="1"/>
</dbReference>
<comment type="cofactor">
    <cofactor evidence="6">
        <name>Mg(2+)</name>
        <dbReference type="ChEBI" id="CHEBI:18420"/>
    </cofactor>
</comment>
<dbReference type="Gene3D" id="3.40.50.1010">
    <property type="entry name" value="5'-nuclease"/>
    <property type="match status" value="1"/>
</dbReference>
<dbReference type="GO" id="GO:0090729">
    <property type="term" value="F:toxin activity"/>
    <property type="evidence" value="ECO:0007669"/>
    <property type="project" value="UniProtKB-KW"/>
</dbReference>
<dbReference type="AlphaFoldDB" id="A0A2W2C6R8"/>
<feature type="domain" description="PIN" evidence="7">
    <location>
        <begin position="3"/>
        <end position="122"/>
    </location>
</feature>
<feature type="binding site" evidence="6">
    <location>
        <position position="96"/>
    </location>
    <ligand>
        <name>Mg(2+)</name>
        <dbReference type="ChEBI" id="CHEBI:18420"/>
    </ligand>
</feature>
<keyword evidence="4 6" id="KW-0378">Hydrolase</keyword>
<proteinExistence type="inferred from homology"/>
<keyword evidence="6" id="KW-0800">Toxin</keyword>